<protein>
    <submittedName>
        <fullName evidence="2">DUF2911 domain-containing protein</fullName>
    </submittedName>
</protein>
<dbReference type="RefSeq" id="WP_255133465.1">
    <property type="nucleotide sequence ID" value="NZ_JANDBC010000001.1"/>
</dbReference>
<evidence type="ECO:0000256" key="1">
    <source>
        <dbReference type="SAM" id="SignalP"/>
    </source>
</evidence>
<accession>A0A9X2L262</accession>
<keyword evidence="3" id="KW-1185">Reference proteome</keyword>
<dbReference type="Proteomes" id="UP001139125">
    <property type="component" value="Unassembled WGS sequence"/>
</dbReference>
<comment type="caution">
    <text evidence="2">The sequence shown here is derived from an EMBL/GenBank/DDBJ whole genome shotgun (WGS) entry which is preliminary data.</text>
</comment>
<evidence type="ECO:0000313" key="2">
    <source>
        <dbReference type="EMBL" id="MCP9290940.1"/>
    </source>
</evidence>
<proteinExistence type="predicted"/>
<dbReference type="InterPro" id="IPR021314">
    <property type="entry name" value="DUF2911"/>
</dbReference>
<name>A0A9X2L262_9BACT</name>
<gene>
    <name evidence="2" type="ORF">NM125_05040</name>
</gene>
<keyword evidence="1" id="KW-0732">Signal</keyword>
<evidence type="ECO:0000313" key="3">
    <source>
        <dbReference type="Proteomes" id="UP001139125"/>
    </source>
</evidence>
<sequence length="186" mass="20442">MKKLIQLSFLMVLTAFFVAETAVAQERGNNSARPSPNASVSQTIGTTEVTVTYGRPAIKGRTYFEEDADLAPSGRVWRTGANESAAITFSDDVMVGGEKVEAGTYSLYSMPNGDEWTIILNNKLSWGTQYDMGEDYVRVPAAVVNNDAPMMEWFAIYFDTLSQNKAHLNLHWGTTKVAVPITIGDM</sequence>
<feature type="chain" id="PRO_5040815604" evidence="1">
    <location>
        <begin position="25"/>
        <end position="186"/>
    </location>
</feature>
<feature type="signal peptide" evidence="1">
    <location>
        <begin position="1"/>
        <end position="24"/>
    </location>
</feature>
<dbReference type="Pfam" id="PF11138">
    <property type="entry name" value="DUF2911"/>
    <property type="match status" value="1"/>
</dbReference>
<dbReference type="AlphaFoldDB" id="A0A9X2L262"/>
<organism evidence="2 3">
    <name type="scientific">Gracilimonas sediminicola</name>
    <dbReference type="NCBI Taxonomy" id="2952158"/>
    <lineage>
        <taxon>Bacteria</taxon>
        <taxon>Pseudomonadati</taxon>
        <taxon>Balneolota</taxon>
        <taxon>Balneolia</taxon>
        <taxon>Balneolales</taxon>
        <taxon>Balneolaceae</taxon>
        <taxon>Gracilimonas</taxon>
    </lineage>
</organism>
<dbReference type="EMBL" id="JANDBC010000001">
    <property type="protein sequence ID" value="MCP9290940.1"/>
    <property type="molecule type" value="Genomic_DNA"/>
</dbReference>
<reference evidence="2" key="1">
    <citation type="submission" date="2022-06" db="EMBL/GenBank/DDBJ databases">
        <title>Gracilimonas sp. CAU 1638 isolated from sea sediment.</title>
        <authorList>
            <person name="Kim W."/>
        </authorList>
    </citation>
    <scope>NUCLEOTIDE SEQUENCE</scope>
    <source>
        <strain evidence="2">CAU 1638</strain>
    </source>
</reference>